<evidence type="ECO:0000256" key="6">
    <source>
        <dbReference type="ARBA" id="ARBA00022553"/>
    </source>
</evidence>
<keyword evidence="4" id="KW-1003">Cell membrane</keyword>
<evidence type="ECO:0000256" key="12">
    <source>
        <dbReference type="ARBA" id="ARBA00022989"/>
    </source>
</evidence>
<dbReference type="HOGENOM" id="CLU_000445_89_27_5"/>
<evidence type="ECO:0000259" key="16">
    <source>
        <dbReference type="PROSITE" id="PS50109"/>
    </source>
</evidence>
<feature type="domain" description="HAMP" evidence="17">
    <location>
        <begin position="192"/>
        <end position="243"/>
    </location>
</feature>
<dbReference type="GO" id="GO:0005886">
    <property type="term" value="C:plasma membrane"/>
    <property type="evidence" value="ECO:0007669"/>
    <property type="project" value="UniProtKB-SubCell"/>
</dbReference>
<feature type="domain" description="Histidine kinase" evidence="16">
    <location>
        <begin position="251"/>
        <end position="451"/>
    </location>
</feature>
<keyword evidence="5" id="KW-0997">Cell inner membrane</keyword>
<evidence type="ECO:0000313" key="19">
    <source>
        <dbReference type="Proteomes" id="UP000001353"/>
    </source>
</evidence>
<evidence type="ECO:0000256" key="3">
    <source>
        <dbReference type="ARBA" id="ARBA00012438"/>
    </source>
</evidence>
<reference evidence="18 19" key="1">
    <citation type="journal article" date="2011" name="BMC Genomics">
        <title>Comparative genome analysis and genome-guided physiological analysis of Roseobacter litoralis.</title>
        <authorList>
            <person name="Kalhoefer D."/>
            <person name="Thole S."/>
            <person name="Voget S."/>
            <person name="Lehmann R."/>
            <person name="Liesegang H."/>
            <person name="Wollher A."/>
            <person name="Daniel R."/>
            <person name="Simon M."/>
            <person name="Brinkhoff T."/>
        </authorList>
    </citation>
    <scope>NUCLEOTIDE SEQUENCE [LARGE SCALE GENOMIC DNA]</scope>
    <source>
        <strain evidence="19">ATCC 49566 / DSM 6996 / JCM 21268 / NBRC 15278 / OCh 149</strain>
    </source>
</reference>
<evidence type="ECO:0000259" key="17">
    <source>
        <dbReference type="PROSITE" id="PS50885"/>
    </source>
</evidence>
<dbReference type="Gene3D" id="1.10.287.130">
    <property type="match status" value="1"/>
</dbReference>
<dbReference type="STRING" id="391595.RLO149_c022690"/>
<keyword evidence="11" id="KW-0067">ATP-binding</keyword>
<dbReference type="SUPFAM" id="SSF47384">
    <property type="entry name" value="Homodimeric domain of signal transducing histidine kinase"/>
    <property type="match status" value="1"/>
</dbReference>
<dbReference type="SUPFAM" id="SSF55874">
    <property type="entry name" value="ATPase domain of HSP90 chaperone/DNA topoisomerase II/histidine kinase"/>
    <property type="match status" value="1"/>
</dbReference>
<evidence type="ECO:0000256" key="1">
    <source>
        <dbReference type="ARBA" id="ARBA00000085"/>
    </source>
</evidence>
<dbReference type="EC" id="2.7.13.3" evidence="3"/>
<dbReference type="AlphaFoldDB" id="F7ZAP7"/>
<evidence type="ECO:0000256" key="4">
    <source>
        <dbReference type="ARBA" id="ARBA00022475"/>
    </source>
</evidence>
<dbReference type="EMBL" id="CP002623">
    <property type="protein sequence ID" value="AEI94243.1"/>
    <property type="molecule type" value="Genomic_DNA"/>
</dbReference>
<accession>F7ZAP7</accession>
<evidence type="ECO:0000256" key="9">
    <source>
        <dbReference type="ARBA" id="ARBA00022741"/>
    </source>
</evidence>
<gene>
    <name evidence="18" type="ordered locus">RLO149_c022690</name>
</gene>
<keyword evidence="10 18" id="KW-0418">Kinase</keyword>
<dbReference type="PRINTS" id="PR00344">
    <property type="entry name" value="BCTRLSENSOR"/>
</dbReference>
<keyword evidence="9" id="KW-0547">Nucleotide-binding</keyword>
<keyword evidence="19" id="KW-1185">Reference proteome</keyword>
<evidence type="ECO:0000256" key="7">
    <source>
        <dbReference type="ARBA" id="ARBA00022679"/>
    </source>
</evidence>
<keyword evidence="6" id="KW-0597">Phosphoprotein</keyword>
<dbReference type="InterPro" id="IPR005467">
    <property type="entry name" value="His_kinase_dom"/>
</dbReference>
<dbReference type="PROSITE" id="PS50109">
    <property type="entry name" value="HIS_KIN"/>
    <property type="match status" value="1"/>
</dbReference>
<dbReference type="SMART" id="SM00387">
    <property type="entry name" value="HATPase_c"/>
    <property type="match status" value="1"/>
</dbReference>
<keyword evidence="8 15" id="KW-0812">Transmembrane</keyword>
<dbReference type="InterPro" id="IPR003660">
    <property type="entry name" value="HAMP_dom"/>
</dbReference>
<dbReference type="SMART" id="SM00388">
    <property type="entry name" value="HisKA"/>
    <property type="match status" value="1"/>
</dbReference>
<evidence type="ECO:0000256" key="11">
    <source>
        <dbReference type="ARBA" id="ARBA00022840"/>
    </source>
</evidence>
<feature type="transmembrane region" description="Helical" evidence="15">
    <location>
        <begin position="172"/>
        <end position="191"/>
    </location>
</feature>
<dbReference type="PROSITE" id="PS50885">
    <property type="entry name" value="HAMP"/>
    <property type="match status" value="1"/>
</dbReference>
<organism evidence="18 19">
    <name type="scientific">Roseobacter litoralis (strain ATCC 49566 / DSM 6996 / JCM 21268 / NBRC 15278 / OCh 149)</name>
    <dbReference type="NCBI Taxonomy" id="391595"/>
    <lineage>
        <taxon>Bacteria</taxon>
        <taxon>Pseudomonadati</taxon>
        <taxon>Pseudomonadota</taxon>
        <taxon>Alphaproteobacteria</taxon>
        <taxon>Rhodobacterales</taxon>
        <taxon>Roseobacteraceae</taxon>
        <taxon>Roseobacter</taxon>
    </lineage>
</organism>
<evidence type="ECO:0000256" key="13">
    <source>
        <dbReference type="ARBA" id="ARBA00023012"/>
    </source>
</evidence>
<dbReference type="InterPro" id="IPR004358">
    <property type="entry name" value="Sig_transdc_His_kin-like_C"/>
</dbReference>
<comment type="subcellular location">
    <subcellularLocation>
        <location evidence="2">Cell inner membrane</location>
        <topology evidence="2">Multi-pass membrane protein</topology>
    </subcellularLocation>
</comment>
<dbReference type="GO" id="GO:0000155">
    <property type="term" value="F:phosphorelay sensor kinase activity"/>
    <property type="evidence" value="ECO:0007669"/>
    <property type="project" value="InterPro"/>
</dbReference>
<dbReference type="Gene3D" id="3.30.565.10">
    <property type="entry name" value="Histidine kinase-like ATPase, C-terminal domain"/>
    <property type="match status" value="1"/>
</dbReference>
<dbReference type="GO" id="GO:0005524">
    <property type="term" value="F:ATP binding"/>
    <property type="evidence" value="ECO:0007669"/>
    <property type="project" value="UniProtKB-KW"/>
</dbReference>
<dbReference type="Pfam" id="PF00672">
    <property type="entry name" value="HAMP"/>
    <property type="match status" value="1"/>
</dbReference>
<evidence type="ECO:0000256" key="8">
    <source>
        <dbReference type="ARBA" id="ARBA00022692"/>
    </source>
</evidence>
<dbReference type="InterPro" id="IPR003661">
    <property type="entry name" value="HisK_dim/P_dom"/>
</dbReference>
<dbReference type="PANTHER" id="PTHR44936">
    <property type="entry name" value="SENSOR PROTEIN CREC"/>
    <property type="match status" value="1"/>
</dbReference>
<keyword evidence="13" id="KW-0902">Two-component regulatory system</keyword>
<keyword evidence="14 15" id="KW-0472">Membrane</keyword>
<evidence type="ECO:0000256" key="5">
    <source>
        <dbReference type="ARBA" id="ARBA00022519"/>
    </source>
</evidence>
<evidence type="ECO:0000256" key="14">
    <source>
        <dbReference type="ARBA" id="ARBA00023136"/>
    </source>
</evidence>
<dbReference type="PANTHER" id="PTHR44936:SF5">
    <property type="entry name" value="SENSOR HISTIDINE KINASE ENVZ"/>
    <property type="match status" value="1"/>
</dbReference>
<dbReference type="InterPro" id="IPR036890">
    <property type="entry name" value="HATPase_C_sf"/>
</dbReference>
<dbReference type="Proteomes" id="UP000001353">
    <property type="component" value="Chromosome"/>
</dbReference>
<keyword evidence="12 15" id="KW-1133">Transmembrane helix</keyword>
<keyword evidence="7" id="KW-0808">Transferase</keyword>
<dbReference type="Pfam" id="PF02518">
    <property type="entry name" value="HATPase_c"/>
    <property type="match status" value="1"/>
</dbReference>
<dbReference type="InterPro" id="IPR003594">
    <property type="entry name" value="HATPase_dom"/>
</dbReference>
<comment type="catalytic activity">
    <reaction evidence="1">
        <text>ATP + protein L-histidine = ADP + protein N-phospho-L-histidine.</text>
        <dbReference type="EC" id="2.7.13.3"/>
    </reaction>
</comment>
<dbReference type="InterPro" id="IPR036097">
    <property type="entry name" value="HisK_dim/P_sf"/>
</dbReference>
<feature type="transmembrane region" description="Helical" evidence="15">
    <location>
        <begin position="24"/>
        <end position="48"/>
    </location>
</feature>
<dbReference type="KEGG" id="rli:RLO149_c022690"/>
<evidence type="ECO:0000256" key="15">
    <source>
        <dbReference type="SAM" id="Phobius"/>
    </source>
</evidence>
<dbReference type="Pfam" id="PF00512">
    <property type="entry name" value="HisKA"/>
    <property type="match status" value="1"/>
</dbReference>
<name>F7ZAP7_ROSLO</name>
<dbReference type="CDD" id="cd00082">
    <property type="entry name" value="HisKA"/>
    <property type="match status" value="1"/>
</dbReference>
<dbReference type="InterPro" id="IPR050980">
    <property type="entry name" value="2C_sensor_his_kinase"/>
</dbReference>
<sequence length="451" mass="49717">MGRGAARVYPMLFGWLKQYMPRSLYVRAILILLLPVVFLQLVVTILFLTRHFEDVTQQMVTAVSREVLLVLDIVDSAPDAGSVSTQVVAQASQLALTATPVSPDDVPTQMLRHWYDFSGRVIVALLPSRVAQIETIDLLDDQRVHVYAQTRHGPIRMSFDRNRVSAENPHQLFVNMAFFGGLVTVIAILYLRNQLRPIKRLARAAEAFGRGRHEPYTPAGASEVRAAGNAFLDMRNRIERQIEQRTLMLSGVSHDLRTPLTRMRLSLSMLEDAERELLEQDVDDMQEMLDAFLSFAKGAGEGEPEAVDPRALVSTVVEDAKRAGRDVTLVAQEGEGTGTVKLNVLAMRRALDNLISNAVRYGSRAQVSVMLSDKSLRVRVEDDGPGIPEQRRSEATRPFTRLDAARNQDKGGGVGLGLAIANDIARAHGGTLRLGVSEHLGGLCADIVIAR</sequence>
<protein>
    <recommendedName>
        <fullName evidence="3">histidine kinase</fullName>
        <ecNumber evidence="3">2.7.13.3</ecNumber>
    </recommendedName>
</protein>
<dbReference type="eggNOG" id="COG0642">
    <property type="taxonomic scope" value="Bacteria"/>
</dbReference>
<evidence type="ECO:0000256" key="10">
    <source>
        <dbReference type="ARBA" id="ARBA00022777"/>
    </source>
</evidence>
<evidence type="ECO:0000313" key="18">
    <source>
        <dbReference type="EMBL" id="AEI94243.1"/>
    </source>
</evidence>
<dbReference type="SMART" id="SM00304">
    <property type="entry name" value="HAMP"/>
    <property type="match status" value="1"/>
</dbReference>
<evidence type="ECO:0000256" key="2">
    <source>
        <dbReference type="ARBA" id="ARBA00004429"/>
    </source>
</evidence>
<proteinExistence type="predicted"/>